<feature type="domain" description="PepSY" evidence="3">
    <location>
        <begin position="8"/>
        <end position="85"/>
    </location>
</feature>
<feature type="signal peptide" evidence="2">
    <location>
        <begin position="1"/>
        <end position="22"/>
    </location>
</feature>
<keyword evidence="2" id="KW-0732">Signal</keyword>
<dbReference type="InterPro" id="IPR025711">
    <property type="entry name" value="PepSY"/>
</dbReference>
<dbReference type="Proteomes" id="UP000306753">
    <property type="component" value="Unassembled WGS sequence"/>
</dbReference>
<dbReference type="Pfam" id="PF13670">
    <property type="entry name" value="PepSY_2"/>
    <property type="match status" value="1"/>
</dbReference>
<gene>
    <name evidence="4" type="ORF">DN820_05975</name>
</gene>
<evidence type="ECO:0000256" key="1">
    <source>
        <dbReference type="SAM" id="MobiDB-lite"/>
    </source>
</evidence>
<keyword evidence="5" id="KW-1185">Reference proteome</keyword>
<dbReference type="RefSeq" id="WP_138409113.1">
    <property type="nucleotide sequence ID" value="NZ_QLAE01000022.1"/>
</dbReference>
<dbReference type="OrthoDB" id="9134997at2"/>
<name>A0A5R9QGC0_9GAMM</name>
<organism evidence="4 5">
    <name type="scientific">Stutzerimonas nosocomialis</name>
    <dbReference type="NCBI Taxonomy" id="1056496"/>
    <lineage>
        <taxon>Bacteria</taxon>
        <taxon>Pseudomonadati</taxon>
        <taxon>Pseudomonadota</taxon>
        <taxon>Gammaproteobacteria</taxon>
        <taxon>Pseudomonadales</taxon>
        <taxon>Pseudomonadaceae</taxon>
        <taxon>Stutzerimonas</taxon>
    </lineage>
</organism>
<dbReference type="EMBL" id="QLAG01000006">
    <property type="protein sequence ID" value="TLX64214.1"/>
    <property type="molecule type" value="Genomic_DNA"/>
</dbReference>
<protein>
    <submittedName>
        <fullName evidence="4">PepSY domain-containing protein</fullName>
    </submittedName>
</protein>
<comment type="caution">
    <text evidence="4">The sequence shown here is derived from an EMBL/GenBank/DDBJ whole genome shotgun (WGS) entry which is preliminary data.</text>
</comment>
<accession>A0A5R9QGC0</accession>
<dbReference type="Gene3D" id="3.10.450.40">
    <property type="match status" value="1"/>
</dbReference>
<reference evidence="4 5" key="1">
    <citation type="journal article" date="2017" name="Eur. J. Clin. Microbiol. Infect. Dis.">
        <title>Uncommonly isolated clinical Pseudomonas: identification and phylogenetic assignation.</title>
        <authorList>
            <person name="Mulet M."/>
            <person name="Gomila M."/>
            <person name="Ramirez A."/>
            <person name="Cardew S."/>
            <person name="Moore E.R."/>
            <person name="Lalucat J."/>
            <person name="Garcia-Valdes E."/>
        </authorList>
    </citation>
    <scope>NUCLEOTIDE SEQUENCE [LARGE SCALE GENOMIC DNA]</scope>
    <source>
        <strain evidence="4 5">SD129</strain>
    </source>
</reference>
<dbReference type="AlphaFoldDB" id="A0A5R9QGC0"/>
<evidence type="ECO:0000256" key="2">
    <source>
        <dbReference type="SAM" id="SignalP"/>
    </source>
</evidence>
<proteinExistence type="predicted"/>
<feature type="region of interest" description="Disordered" evidence="1">
    <location>
        <begin position="56"/>
        <end position="87"/>
    </location>
</feature>
<evidence type="ECO:0000313" key="4">
    <source>
        <dbReference type="EMBL" id="TLX64214.1"/>
    </source>
</evidence>
<sequence length="87" mass="9442">MYKQTLSAAFAAILLSSGTAFAASKPGTDWISIEEAISKVKQAGYTTVYGIEADRDGWEGEGEKQDGRKHEFKVDGRSGELTKDKPD</sequence>
<evidence type="ECO:0000259" key="3">
    <source>
        <dbReference type="Pfam" id="PF13670"/>
    </source>
</evidence>
<feature type="chain" id="PRO_5024410987" evidence="2">
    <location>
        <begin position="23"/>
        <end position="87"/>
    </location>
</feature>
<evidence type="ECO:0000313" key="5">
    <source>
        <dbReference type="Proteomes" id="UP000306753"/>
    </source>
</evidence>